<dbReference type="Gene3D" id="3.30.300.70">
    <property type="entry name" value="RimP-like superfamily, N-terminal"/>
    <property type="match status" value="1"/>
</dbReference>
<dbReference type="InterPro" id="IPR028989">
    <property type="entry name" value="RimP_N"/>
</dbReference>
<sequence>MRRDQTHLWDLFEPVVKGLGFDLIEIEHFPNPKHGVLRLYIDMPEGTVGKDGKPKGVVVNDCSAVSRQISSLIDVEDPVRGQFNLEVSSPGMDRPLRRLQDFQRFTGSLVKIKTVMPLEGQRNFKGRLLEATEEVLVIETDTEELSMPMNAIEKARIVPEF</sequence>
<name>A0A3B0WB54_9ZZZZ</name>
<evidence type="ECO:0000256" key="1">
    <source>
        <dbReference type="ARBA" id="ARBA00022490"/>
    </source>
</evidence>
<evidence type="ECO:0000256" key="2">
    <source>
        <dbReference type="ARBA" id="ARBA00022517"/>
    </source>
</evidence>
<dbReference type="SUPFAM" id="SSF75420">
    <property type="entry name" value="YhbC-like, N-terminal domain"/>
    <property type="match status" value="1"/>
</dbReference>
<dbReference type="Pfam" id="PF17384">
    <property type="entry name" value="DUF150_C"/>
    <property type="match status" value="1"/>
</dbReference>
<dbReference type="GO" id="GO:0006412">
    <property type="term" value="P:translation"/>
    <property type="evidence" value="ECO:0007669"/>
    <property type="project" value="TreeGrafter"/>
</dbReference>
<dbReference type="EMBL" id="UOFE01000032">
    <property type="protein sequence ID" value="VAW53178.1"/>
    <property type="molecule type" value="Genomic_DNA"/>
</dbReference>
<dbReference type="Gene3D" id="2.30.30.180">
    <property type="entry name" value="Ribosome maturation factor RimP, C-terminal domain"/>
    <property type="match status" value="1"/>
</dbReference>
<dbReference type="InterPro" id="IPR003728">
    <property type="entry name" value="Ribosome_maturation_RimP"/>
</dbReference>
<dbReference type="GO" id="GO:0005829">
    <property type="term" value="C:cytosol"/>
    <property type="evidence" value="ECO:0007669"/>
    <property type="project" value="TreeGrafter"/>
</dbReference>
<dbReference type="AlphaFoldDB" id="A0A3B0WB54"/>
<evidence type="ECO:0000259" key="3">
    <source>
        <dbReference type="Pfam" id="PF02576"/>
    </source>
</evidence>
<dbReference type="InterPro" id="IPR035956">
    <property type="entry name" value="RimP_N_sf"/>
</dbReference>
<feature type="domain" description="Ribosome maturation factor RimP N-terminal" evidence="3">
    <location>
        <begin position="12"/>
        <end position="93"/>
    </location>
</feature>
<dbReference type="InterPro" id="IPR036847">
    <property type="entry name" value="RimP_C_sf"/>
</dbReference>
<proteinExistence type="inferred from homology"/>
<evidence type="ECO:0000259" key="4">
    <source>
        <dbReference type="Pfam" id="PF17384"/>
    </source>
</evidence>
<dbReference type="SUPFAM" id="SSF74942">
    <property type="entry name" value="YhbC-like, C-terminal domain"/>
    <property type="match status" value="1"/>
</dbReference>
<dbReference type="Pfam" id="PF02576">
    <property type="entry name" value="RimP_N"/>
    <property type="match status" value="1"/>
</dbReference>
<evidence type="ECO:0000313" key="5">
    <source>
        <dbReference type="EMBL" id="VAW53178.1"/>
    </source>
</evidence>
<reference evidence="5" key="1">
    <citation type="submission" date="2018-06" db="EMBL/GenBank/DDBJ databases">
        <authorList>
            <person name="Zhirakovskaya E."/>
        </authorList>
    </citation>
    <scope>NUCLEOTIDE SEQUENCE</scope>
</reference>
<dbReference type="InterPro" id="IPR028998">
    <property type="entry name" value="RimP_C"/>
</dbReference>
<organism evidence="5">
    <name type="scientific">hydrothermal vent metagenome</name>
    <dbReference type="NCBI Taxonomy" id="652676"/>
    <lineage>
        <taxon>unclassified sequences</taxon>
        <taxon>metagenomes</taxon>
        <taxon>ecological metagenomes</taxon>
    </lineage>
</organism>
<dbReference type="PANTHER" id="PTHR33867">
    <property type="entry name" value="RIBOSOME MATURATION FACTOR RIMP"/>
    <property type="match status" value="1"/>
</dbReference>
<dbReference type="GO" id="GO:0000028">
    <property type="term" value="P:ribosomal small subunit assembly"/>
    <property type="evidence" value="ECO:0007669"/>
    <property type="project" value="TreeGrafter"/>
</dbReference>
<gene>
    <name evidence="5" type="ORF">MNBD_GAMMA05-1723</name>
</gene>
<dbReference type="FunFam" id="3.30.300.70:FF:000001">
    <property type="entry name" value="Ribosome maturation factor RimP"/>
    <property type="match status" value="1"/>
</dbReference>
<dbReference type="HAMAP" id="MF_01077">
    <property type="entry name" value="RimP"/>
    <property type="match status" value="1"/>
</dbReference>
<protein>
    <submittedName>
        <fullName evidence="5">Bacterial ribosome SSU maturation protein RimP</fullName>
    </submittedName>
</protein>
<dbReference type="CDD" id="cd01734">
    <property type="entry name" value="YlxS_C"/>
    <property type="match status" value="1"/>
</dbReference>
<keyword evidence="2" id="KW-0690">Ribosome biogenesis</keyword>
<keyword evidence="1" id="KW-0963">Cytoplasm</keyword>
<accession>A0A3B0WB54</accession>
<feature type="domain" description="Ribosome maturation factor RimP C-terminal" evidence="4">
    <location>
        <begin position="96"/>
        <end position="161"/>
    </location>
</feature>
<dbReference type="PANTHER" id="PTHR33867:SF1">
    <property type="entry name" value="RIBOSOME MATURATION FACTOR RIMP"/>
    <property type="match status" value="1"/>
</dbReference>